<evidence type="ECO:0000256" key="4">
    <source>
        <dbReference type="ARBA" id="ARBA00022759"/>
    </source>
</evidence>
<evidence type="ECO:0000256" key="2">
    <source>
        <dbReference type="ARBA" id="ARBA00022722"/>
    </source>
</evidence>
<dbReference type="Pfam" id="PF00752">
    <property type="entry name" value="XPG_N"/>
    <property type="match status" value="1"/>
</dbReference>
<dbReference type="SUPFAM" id="SSF47807">
    <property type="entry name" value="5' to 3' exonuclease, C-terminal subdomain"/>
    <property type="match status" value="1"/>
</dbReference>
<dbReference type="GO" id="GO:0017108">
    <property type="term" value="F:5'-flap endonuclease activity"/>
    <property type="evidence" value="ECO:0007669"/>
    <property type="project" value="TreeGrafter"/>
</dbReference>
<feature type="domain" description="XPG N-terminal" evidence="13">
    <location>
        <begin position="1"/>
        <end position="107"/>
    </location>
</feature>
<keyword evidence="4" id="KW-0255">Endonuclease</keyword>
<evidence type="ECO:0000256" key="11">
    <source>
        <dbReference type="ARBA" id="ARBA00023242"/>
    </source>
</evidence>
<dbReference type="GO" id="GO:0006281">
    <property type="term" value="P:DNA repair"/>
    <property type="evidence" value="ECO:0007669"/>
    <property type="project" value="UniProtKB-KW"/>
</dbReference>
<dbReference type="GO" id="GO:0004527">
    <property type="term" value="F:exonuclease activity"/>
    <property type="evidence" value="ECO:0007669"/>
    <property type="project" value="UniProtKB-KW"/>
</dbReference>
<evidence type="ECO:0000256" key="1">
    <source>
        <dbReference type="ARBA" id="ARBA00004123"/>
    </source>
</evidence>
<evidence type="ECO:0000256" key="8">
    <source>
        <dbReference type="ARBA" id="ARBA00022842"/>
    </source>
</evidence>
<evidence type="ECO:0000313" key="15">
    <source>
        <dbReference type="Proteomes" id="UP000530660"/>
    </source>
</evidence>
<evidence type="ECO:0000256" key="5">
    <source>
        <dbReference type="ARBA" id="ARBA00022763"/>
    </source>
</evidence>
<dbReference type="GO" id="GO:0005634">
    <property type="term" value="C:nucleus"/>
    <property type="evidence" value="ECO:0007669"/>
    <property type="project" value="UniProtKB-SubCell"/>
</dbReference>
<dbReference type="Gene3D" id="1.10.150.20">
    <property type="entry name" value="5' to 3' exonuclease, C-terminal subdomain"/>
    <property type="match status" value="1"/>
</dbReference>
<gene>
    <name evidence="14" type="primary">EXO1</name>
    <name evidence="14" type="ORF">F1559_001198</name>
</gene>
<comment type="subcellular location">
    <subcellularLocation>
        <location evidence="1">Nucleus</location>
    </subcellularLocation>
</comment>
<dbReference type="EMBL" id="VWRR01000013">
    <property type="protein sequence ID" value="KAF6001672.1"/>
    <property type="molecule type" value="Genomic_DNA"/>
</dbReference>
<evidence type="ECO:0000256" key="6">
    <source>
        <dbReference type="ARBA" id="ARBA00022801"/>
    </source>
</evidence>
<dbReference type="Gene3D" id="3.40.50.1010">
    <property type="entry name" value="5'-nuclease"/>
    <property type="match status" value="1"/>
</dbReference>
<evidence type="ECO:0000256" key="3">
    <source>
        <dbReference type="ARBA" id="ARBA00022723"/>
    </source>
</evidence>
<dbReference type="InterPro" id="IPR019974">
    <property type="entry name" value="XPG_CS"/>
</dbReference>
<keyword evidence="7" id="KW-0269">Exonuclease</keyword>
<keyword evidence="11" id="KW-0539">Nucleus</keyword>
<evidence type="ECO:0000259" key="12">
    <source>
        <dbReference type="SMART" id="SM00484"/>
    </source>
</evidence>
<keyword evidence="2" id="KW-0540">Nuclease</keyword>
<comment type="caution">
    <text evidence="14">The sequence shown here is derived from an EMBL/GenBank/DDBJ whole genome shotgun (WGS) entry which is preliminary data.</text>
</comment>
<accession>A0A7J7IEZ3</accession>
<dbReference type="OrthoDB" id="26491at2759"/>
<protein>
    <submittedName>
        <fullName evidence="14">Rad2 nuclease</fullName>
    </submittedName>
</protein>
<dbReference type="Pfam" id="PF00867">
    <property type="entry name" value="XPG_I"/>
    <property type="match status" value="1"/>
</dbReference>
<keyword evidence="8" id="KW-0460">Magnesium</keyword>
<name>A0A7J7IEZ3_9RHOD</name>
<dbReference type="SMART" id="SM00485">
    <property type="entry name" value="XPGN"/>
    <property type="match status" value="1"/>
</dbReference>
<dbReference type="PRINTS" id="PR00853">
    <property type="entry name" value="XPGRADSUPER"/>
</dbReference>
<evidence type="ECO:0000256" key="10">
    <source>
        <dbReference type="ARBA" id="ARBA00023204"/>
    </source>
</evidence>
<keyword evidence="15" id="KW-1185">Reference proteome</keyword>
<sequence length="539" mass="60402">MGIQGLLPVLKPICFRKHISEFAESRAGVDGYSWLHKSVVGCAFELCTSPRDTATRAACSKRYAENFLSRVRMLRHYGIVPLIVFDGGRLPAKCETEQRRAAQRQRNLELGNRELARGDVATAQSFFQRAVDVTPEMAYEVIKALRAENIDYVVAPYEADAQLAMLSKKKDSDLIVYGARSVLFKLDRYGYGEYFEQKNLGAVSNPNLLAFNPDMLLFMCILAGCDFFAGIPKMGIRRAHSFVLKCRQLDQILQAVRSRRLHENFAEFEHGFRRAVIAFRHHRVFDPRVRRLTYLNPLPPGIQDSEAAGVLGPNLDPQVAVKIATAELCPLRLVPFVDEKYPQVAHNLLSSIIPISKRELFRTGGRAFWDQVQIDVSQSQSKILPRKRRTEAIPPLHNDANTECLGTVEKAILSEKLVTPEEPQKKLHRASACEDLKPSSNTAFEYPDHEGMPYEMSTDAKQVVEEQPLCSLCSSMGSQPISRNVALSPAPSHSPKQAKPTIFLYENEQPVNSLFVQNTPEQACGRLYSPSVASTVSPK</sequence>
<keyword evidence="9" id="KW-0238">DNA-binding</keyword>
<dbReference type="PANTHER" id="PTHR11081:SF9">
    <property type="entry name" value="FLAP ENDONUCLEASE 1"/>
    <property type="match status" value="1"/>
</dbReference>
<dbReference type="AlphaFoldDB" id="A0A7J7IEZ3"/>
<dbReference type="InterPro" id="IPR029060">
    <property type="entry name" value="PIN-like_dom_sf"/>
</dbReference>
<dbReference type="InterPro" id="IPR006085">
    <property type="entry name" value="XPG_DNA_repair_N"/>
</dbReference>
<dbReference type="InterPro" id="IPR006084">
    <property type="entry name" value="XPG/Rad2"/>
</dbReference>
<dbReference type="SMART" id="SM00484">
    <property type="entry name" value="XPGI"/>
    <property type="match status" value="1"/>
</dbReference>
<keyword evidence="6" id="KW-0378">Hydrolase</keyword>
<dbReference type="PANTHER" id="PTHR11081">
    <property type="entry name" value="FLAP ENDONUCLEASE FAMILY MEMBER"/>
    <property type="match status" value="1"/>
</dbReference>
<organism evidence="14 15">
    <name type="scientific">Cyanidiococcus yangmingshanensis</name>
    <dbReference type="NCBI Taxonomy" id="2690220"/>
    <lineage>
        <taxon>Eukaryota</taxon>
        <taxon>Rhodophyta</taxon>
        <taxon>Bangiophyceae</taxon>
        <taxon>Cyanidiales</taxon>
        <taxon>Cyanidiaceae</taxon>
        <taxon>Cyanidiococcus</taxon>
    </lineage>
</organism>
<evidence type="ECO:0000256" key="7">
    <source>
        <dbReference type="ARBA" id="ARBA00022839"/>
    </source>
</evidence>
<feature type="domain" description="XPG-I" evidence="12">
    <location>
        <begin position="146"/>
        <end position="208"/>
    </location>
</feature>
<keyword evidence="3" id="KW-0479">Metal-binding</keyword>
<reference evidence="14 15" key="1">
    <citation type="journal article" date="2020" name="J. Phycol.">
        <title>Comparative genome analysis reveals Cyanidiococcus gen. nov., a new extremophilic red algal genus sister to Cyanidioschyzon (Cyanidioschyzonaceae, Rhodophyta).</title>
        <authorList>
            <person name="Liu S.-L."/>
            <person name="Chiang Y.-R."/>
            <person name="Yoon H.S."/>
            <person name="Fu H.-Y."/>
        </authorList>
    </citation>
    <scope>NUCLEOTIDE SEQUENCE [LARGE SCALE GENOMIC DNA]</scope>
    <source>
        <strain evidence="14 15">THAL066</strain>
    </source>
</reference>
<proteinExistence type="predicted"/>
<dbReference type="SUPFAM" id="SSF88723">
    <property type="entry name" value="PIN domain-like"/>
    <property type="match status" value="1"/>
</dbReference>
<dbReference type="InterPro" id="IPR044752">
    <property type="entry name" value="PIN-like_EXO1"/>
</dbReference>
<evidence type="ECO:0000256" key="9">
    <source>
        <dbReference type="ARBA" id="ARBA00023125"/>
    </source>
</evidence>
<dbReference type="GO" id="GO:0003677">
    <property type="term" value="F:DNA binding"/>
    <property type="evidence" value="ECO:0007669"/>
    <property type="project" value="UniProtKB-KW"/>
</dbReference>
<dbReference type="CDD" id="cd09857">
    <property type="entry name" value="PIN_EXO1"/>
    <property type="match status" value="1"/>
</dbReference>
<dbReference type="InterPro" id="IPR006086">
    <property type="entry name" value="XPG-I_dom"/>
</dbReference>
<dbReference type="PROSITE" id="PS00842">
    <property type="entry name" value="XPG_2"/>
    <property type="match status" value="1"/>
</dbReference>
<keyword evidence="10" id="KW-0234">DNA repair</keyword>
<dbReference type="InterPro" id="IPR036279">
    <property type="entry name" value="5-3_exonuclease_C_sf"/>
</dbReference>
<dbReference type="Proteomes" id="UP000530660">
    <property type="component" value="Unassembled WGS sequence"/>
</dbReference>
<dbReference type="FunFam" id="3.40.50.1010:FF:000111">
    <property type="entry name" value="Exonuclease 1"/>
    <property type="match status" value="1"/>
</dbReference>
<keyword evidence="5" id="KW-0227">DNA damage</keyword>
<evidence type="ECO:0000259" key="13">
    <source>
        <dbReference type="SMART" id="SM00485"/>
    </source>
</evidence>
<evidence type="ECO:0000313" key="14">
    <source>
        <dbReference type="EMBL" id="KAF6001672.1"/>
    </source>
</evidence>
<dbReference type="GO" id="GO:0046872">
    <property type="term" value="F:metal ion binding"/>
    <property type="evidence" value="ECO:0007669"/>
    <property type="project" value="UniProtKB-KW"/>
</dbReference>